<dbReference type="Pfam" id="PF26327">
    <property type="entry name" value="LpqS"/>
    <property type="match status" value="1"/>
</dbReference>
<sequence>MGQSTGRSAAHPGTVRALMLVVAVLCALVIDCTTVHHDEHHEAGLLAAVVAAADHAVPDHPLPDHCLADTAVADSGLVLPALGLFAGVVLVLLASLGHPALAPRAPPHSSPRCRRGRDILCQICICRR</sequence>
<keyword evidence="1" id="KW-0472">Membrane</keyword>
<feature type="transmembrane region" description="Helical" evidence="1">
    <location>
        <begin position="77"/>
        <end position="96"/>
    </location>
</feature>
<evidence type="ECO:0000313" key="3">
    <source>
        <dbReference type="Proteomes" id="UP000246410"/>
    </source>
</evidence>
<evidence type="ECO:0000313" key="2">
    <source>
        <dbReference type="EMBL" id="PWV68730.1"/>
    </source>
</evidence>
<organism evidence="2 3">
    <name type="scientific">Nocardia neocaledoniensis</name>
    <dbReference type="NCBI Taxonomy" id="236511"/>
    <lineage>
        <taxon>Bacteria</taxon>
        <taxon>Bacillati</taxon>
        <taxon>Actinomycetota</taxon>
        <taxon>Actinomycetes</taxon>
        <taxon>Mycobacteriales</taxon>
        <taxon>Nocardiaceae</taxon>
        <taxon>Nocardia</taxon>
    </lineage>
</organism>
<dbReference type="InterPro" id="IPR058714">
    <property type="entry name" value="LpqS"/>
</dbReference>
<dbReference type="EMBL" id="QGTL01000017">
    <property type="protein sequence ID" value="PWV68730.1"/>
    <property type="molecule type" value="Genomic_DNA"/>
</dbReference>
<keyword evidence="1" id="KW-1133">Transmembrane helix</keyword>
<evidence type="ECO:0000256" key="1">
    <source>
        <dbReference type="SAM" id="Phobius"/>
    </source>
</evidence>
<reference evidence="2 3" key="1">
    <citation type="submission" date="2018-05" db="EMBL/GenBank/DDBJ databases">
        <title>Genomic Encyclopedia of Type Strains, Phase IV (KMG-IV): sequencing the most valuable type-strain genomes for metagenomic binning, comparative biology and taxonomic classification.</title>
        <authorList>
            <person name="Goeker M."/>
        </authorList>
    </citation>
    <scope>NUCLEOTIDE SEQUENCE [LARGE SCALE GENOMIC DNA]</scope>
    <source>
        <strain evidence="2 3">DSM 44717</strain>
    </source>
</reference>
<protein>
    <submittedName>
        <fullName evidence="2">Uncharacterized protein</fullName>
    </submittedName>
</protein>
<keyword evidence="1" id="KW-0812">Transmembrane</keyword>
<dbReference type="Proteomes" id="UP000246410">
    <property type="component" value="Unassembled WGS sequence"/>
</dbReference>
<proteinExistence type="predicted"/>
<keyword evidence="3" id="KW-1185">Reference proteome</keyword>
<name>A0A317N2F3_9NOCA</name>
<comment type="caution">
    <text evidence="2">The sequence shown here is derived from an EMBL/GenBank/DDBJ whole genome shotgun (WGS) entry which is preliminary data.</text>
</comment>
<accession>A0A317N2F3</accession>
<dbReference type="AlphaFoldDB" id="A0A317N2F3"/>
<feature type="transmembrane region" description="Helical" evidence="1">
    <location>
        <begin position="17"/>
        <end position="36"/>
    </location>
</feature>
<gene>
    <name evidence="2" type="ORF">DFR69_11749</name>
</gene>
<dbReference type="RefSeq" id="WP_146229474.1">
    <property type="nucleotide sequence ID" value="NZ_QGTL01000017.1"/>
</dbReference>